<evidence type="ECO:0000256" key="4">
    <source>
        <dbReference type="ARBA" id="ARBA00022741"/>
    </source>
</evidence>
<keyword evidence="5" id="KW-0418">Kinase</keyword>
<dbReference type="PANTHER" id="PTHR43065">
    <property type="entry name" value="SENSOR HISTIDINE KINASE"/>
    <property type="match status" value="1"/>
</dbReference>
<dbReference type="GO" id="GO:0005524">
    <property type="term" value="F:ATP binding"/>
    <property type="evidence" value="ECO:0007669"/>
    <property type="project" value="UniProtKB-KW"/>
</dbReference>
<feature type="transmembrane region" description="Helical" evidence="8">
    <location>
        <begin position="20"/>
        <end position="40"/>
    </location>
</feature>
<evidence type="ECO:0000256" key="2">
    <source>
        <dbReference type="ARBA" id="ARBA00012438"/>
    </source>
</evidence>
<reference evidence="10 11" key="1">
    <citation type="submission" date="2024-05" db="EMBL/GenBank/DDBJ databases">
        <title>Roseateles sp. 2.12 16S ribosomal RNA gene Genome sequencing and assembly.</title>
        <authorList>
            <person name="Woo H."/>
        </authorList>
    </citation>
    <scope>NUCLEOTIDE SEQUENCE [LARGE SCALE GENOMIC DNA]</scope>
    <source>
        <strain evidence="10 11">2.12</strain>
    </source>
</reference>
<evidence type="ECO:0000256" key="6">
    <source>
        <dbReference type="ARBA" id="ARBA00022840"/>
    </source>
</evidence>
<evidence type="ECO:0000256" key="7">
    <source>
        <dbReference type="ARBA" id="ARBA00023012"/>
    </source>
</evidence>
<dbReference type="InterPro" id="IPR005467">
    <property type="entry name" value="His_kinase_dom"/>
</dbReference>
<keyword evidence="7" id="KW-0902">Two-component regulatory system</keyword>
<evidence type="ECO:0000313" key="10">
    <source>
        <dbReference type="EMBL" id="MEO3715401.1"/>
    </source>
</evidence>
<dbReference type="PROSITE" id="PS50109">
    <property type="entry name" value="HIS_KIN"/>
    <property type="match status" value="1"/>
</dbReference>
<dbReference type="PRINTS" id="PR00344">
    <property type="entry name" value="BCTRLSENSOR"/>
</dbReference>
<keyword evidence="8" id="KW-1133">Transmembrane helix</keyword>
<keyword evidence="8" id="KW-0472">Membrane</keyword>
<dbReference type="Gene3D" id="3.30.565.10">
    <property type="entry name" value="Histidine kinase-like ATPase, C-terminal domain"/>
    <property type="match status" value="1"/>
</dbReference>
<dbReference type="Proteomes" id="UP001462640">
    <property type="component" value="Unassembled WGS sequence"/>
</dbReference>
<protein>
    <recommendedName>
        <fullName evidence="2">histidine kinase</fullName>
        <ecNumber evidence="2">2.7.13.3</ecNumber>
    </recommendedName>
</protein>
<dbReference type="EC" id="2.7.13.3" evidence="2"/>
<gene>
    <name evidence="10" type="ORF">ABDJ40_21735</name>
</gene>
<comment type="caution">
    <text evidence="10">The sequence shown here is derived from an EMBL/GenBank/DDBJ whole genome shotgun (WGS) entry which is preliminary data.</text>
</comment>
<evidence type="ECO:0000259" key="9">
    <source>
        <dbReference type="PROSITE" id="PS50109"/>
    </source>
</evidence>
<name>A0ABV0GJW2_9BURK</name>
<dbReference type="SMART" id="SM00387">
    <property type="entry name" value="HATPase_c"/>
    <property type="match status" value="1"/>
</dbReference>
<keyword evidence="6 10" id="KW-0067">ATP-binding</keyword>
<evidence type="ECO:0000256" key="5">
    <source>
        <dbReference type="ARBA" id="ARBA00022777"/>
    </source>
</evidence>
<dbReference type="Pfam" id="PF02518">
    <property type="entry name" value="HATPase_c"/>
    <property type="match status" value="1"/>
</dbReference>
<sequence length="428" mass="46605">MDSEGPDLDALMRRTAWRLLPLLALALAAAWVWGWAWGWADGQRARVVAALGLLLVLALMWGQVLPLWREARALGRRGRAGEGAEAVLRHRERAAALSESLLDQAPVALWLCQAGGQPEALNGAARRWLAPGGARDAAALLDQLREQAEPASRQRSWLRVDAERGEERCLLASRPWVREGRPGWLLALLPLESALEAETLRAWRQLVQVLTHEIMNSLTPIASLARSAQELQAEAGAPVGEDAADLAVALEAIARRAEALSRFVADYRHISDWPAPRLEPVPLQALFERLAALQSARWQARGGALHFELDSPGLLLQADAGQLEQALLNLLRNAEQATQAVAQPQAWVQARLGRGGRLSLEVRDNGPGVPPGLERDIFLPFFSTREREPGSGARGIGLAVVRQLVHGMGGSVRLQRRAEGGACFVLSF</sequence>
<dbReference type="InterPro" id="IPR036890">
    <property type="entry name" value="HATPase_C_sf"/>
</dbReference>
<comment type="catalytic activity">
    <reaction evidence="1">
        <text>ATP + protein L-histidine = ADP + protein N-phospho-L-histidine.</text>
        <dbReference type="EC" id="2.7.13.3"/>
    </reaction>
</comment>
<evidence type="ECO:0000256" key="3">
    <source>
        <dbReference type="ARBA" id="ARBA00022679"/>
    </source>
</evidence>
<dbReference type="EMBL" id="JBDPZC010000013">
    <property type="protein sequence ID" value="MEO3715401.1"/>
    <property type="molecule type" value="Genomic_DNA"/>
</dbReference>
<keyword evidence="3" id="KW-0808">Transferase</keyword>
<dbReference type="InterPro" id="IPR004358">
    <property type="entry name" value="Sig_transdc_His_kin-like_C"/>
</dbReference>
<dbReference type="SUPFAM" id="SSF55874">
    <property type="entry name" value="ATPase domain of HSP90 chaperone/DNA topoisomerase II/histidine kinase"/>
    <property type="match status" value="1"/>
</dbReference>
<feature type="transmembrane region" description="Helical" evidence="8">
    <location>
        <begin position="46"/>
        <end position="68"/>
    </location>
</feature>
<proteinExistence type="predicted"/>
<feature type="domain" description="Histidine kinase" evidence="9">
    <location>
        <begin position="209"/>
        <end position="428"/>
    </location>
</feature>
<evidence type="ECO:0000256" key="1">
    <source>
        <dbReference type="ARBA" id="ARBA00000085"/>
    </source>
</evidence>
<dbReference type="PANTHER" id="PTHR43065:SF46">
    <property type="entry name" value="C4-DICARBOXYLATE TRANSPORT SENSOR PROTEIN DCTB"/>
    <property type="match status" value="1"/>
</dbReference>
<evidence type="ECO:0000313" key="11">
    <source>
        <dbReference type="Proteomes" id="UP001462640"/>
    </source>
</evidence>
<accession>A0ABV0GJW2</accession>
<keyword evidence="8" id="KW-0812">Transmembrane</keyword>
<dbReference type="RefSeq" id="WP_347612820.1">
    <property type="nucleotide sequence ID" value="NZ_JBDPZC010000013.1"/>
</dbReference>
<dbReference type="InterPro" id="IPR003594">
    <property type="entry name" value="HATPase_dom"/>
</dbReference>
<evidence type="ECO:0000256" key="8">
    <source>
        <dbReference type="SAM" id="Phobius"/>
    </source>
</evidence>
<keyword evidence="11" id="KW-1185">Reference proteome</keyword>
<organism evidence="10 11">
    <name type="scientific">Roseateles flavus</name>
    <dbReference type="NCBI Taxonomy" id="3149041"/>
    <lineage>
        <taxon>Bacteria</taxon>
        <taxon>Pseudomonadati</taxon>
        <taxon>Pseudomonadota</taxon>
        <taxon>Betaproteobacteria</taxon>
        <taxon>Burkholderiales</taxon>
        <taxon>Sphaerotilaceae</taxon>
        <taxon>Roseateles</taxon>
    </lineage>
</organism>
<keyword evidence="4" id="KW-0547">Nucleotide-binding</keyword>